<evidence type="ECO:0000313" key="2">
    <source>
        <dbReference type="Proteomes" id="UP000005950"/>
    </source>
</evidence>
<reference evidence="1 2" key="2">
    <citation type="submission" date="2009-02" db="EMBL/GenBank/DDBJ databases">
        <title>Draft genome sequence of Holdemania filiformis DSM 12042.</title>
        <authorList>
            <person name="Sudarsanam P."/>
            <person name="Ley R."/>
            <person name="Guruge J."/>
            <person name="Turnbaugh P.J."/>
            <person name="Mahowald M."/>
            <person name="Liep D."/>
            <person name="Gordon J."/>
        </authorList>
    </citation>
    <scope>NUCLEOTIDE SEQUENCE [LARGE SCALE GENOMIC DNA]</scope>
    <source>
        <strain evidence="1 2">DSM 12042</strain>
    </source>
</reference>
<comment type="caution">
    <text evidence="1">The sequence shown here is derived from an EMBL/GenBank/DDBJ whole genome shotgun (WGS) entry which is preliminary data.</text>
</comment>
<accession>B9YB16</accession>
<dbReference type="Proteomes" id="UP000005950">
    <property type="component" value="Unassembled WGS sequence"/>
</dbReference>
<dbReference type="STRING" id="545696.HOLDEFILI_03024"/>
<protein>
    <submittedName>
        <fullName evidence="1">Uncharacterized protein</fullName>
    </submittedName>
</protein>
<dbReference type="EMBL" id="ACCF01000192">
    <property type="protein sequence ID" value="EEF66825.1"/>
    <property type="molecule type" value="Genomic_DNA"/>
</dbReference>
<dbReference type="HOGENOM" id="CLU_3271178_0_0_9"/>
<sequence length="41" mass="4649">MKIPLSYIVVLKAAYLKVIKASMLNTLVTKINYLEILPTKL</sequence>
<organism evidence="1 2">
    <name type="scientific">Holdemania filiformis DSM 12042</name>
    <dbReference type="NCBI Taxonomy" id="545696"/>
    <lineage>
        <taxon>Bacteria</taxon>
        <taxon>Bacillati</taxon>
        <taxon>Bacillota</taxon>
        <taxon>Erysipelotrichia</taxon>
        <taxon>Erysipelotrichales</taxon>
        <taxon>Erysipelotrichaceae</taxon>
        <taxon>Holdemania</taxon>
    </lineage>
</organism>
<name>B9YB16_9FIRM</name>
<evidence type="ECO:0000313" key="1">
    <source>
        <dbReference type="EMBL" id="EEF66825.1"/>
    </source>
</evidence>
<proteinExistence type="predicted"/>
<dbReference type="AlphaFoldDB" id="B9YB16"/>
<reference evidence="1 2" key="1">
    <citation type="submission" date="2008-12" db="EMBL/GenBank/DDBJ databases">
        <authorList>
            <person name="Fulton L."/>
            <person name="Clifton S."/>
            <person name="Fulton B."/>
            <person name="Xu J."/>
            <person name="Minx P."/>
            <person name="Pepin K.H."/>
            <person name="Johnson M."/>
            <person name="Bhonagiri V."/>
            <person name="Nash W.E."/>
            <person name="Mardis E.R."/>
            <person name="Wilson R.K."/>
        </authorList>
    </citation>
    <scope>NUCLEOTIDE SEQUENCE [LARGE SCALE GENOMIC DNA]</scope>
    <source>
        <strain evidence="1 2">DSM 12042</strain>
    </source>
</reference>
<gene>
    <name evidence="1" type="ORF">HOLDEFILI_03024</name>
</gene>